<proteinExistence type="inferred from homology"/>
<dbReference type="Gene3D" id="3.30.70.2740">
    <property type="match status" value="1"/>
</dbReference>
<dbReference type="FunFam" id="3.30.70.2740:FF:000001">
    <property type="entry name" value="D-lactate dehydrogenase mitochondrial"/>
    <property type="match status" value="1"/>
</dbReference>
<evidence type="ECO:0000313" key="7">
    <source>
        <dbReference type="EMBL" id="KFE66519.1"/>
    </source>
</evidence>
<dbReference type="SUPFAM" id="SSF56176">
    <property type="entry name" value="FAD-binding/transporter-associated domain-like"/>
    <property type="match status" value="1"/>
</dbReference>
<dbReference type="Gene3D" id="3.30.465.10">
    <property type="match status" value="1"/>
</dbReference>
<dbReference type="PANTHER" id="PTHR42934">
    <property type="entry name" value="GLYCOLATE OXIDASE SUBUNIT GLCD"/>
    <property type="match status" value="1"/>
</dbReference>
<sequence>MLPSAPMSENLLGELAGVLPPEGLVTDPDVLDAHRRDQASWAEAGTPRVLVRPGSTREVQDVLRVASAHRVPVVPRGAGSGLAGGANAVEGCIVLSLTRMNRILELDRRGLFAVVQPGVINATLKAAAAEQGLWYAPDPASWEFSTIGGNLATNAGGLCCVKYGVTGDAAMGLEVVLADGSVVRTGGRTVKNVAGYDLTRLFVGSEGTLGIITEATLRLRPRPPPATTLVASFPTLVAAGAAVTEIMAHTRPSMLELMDRATVRAVEAYRPMGLDVDSAALLLARSDAGGDQGVTECSRMAAACEAAGATFVAQSADEAEGELLLGARRLAYPSLERQGATLLDDVGVPLSRIPELLAAVERIAEQRGVLIGTFGHAGDGNMHPTLVFDRNDPAAVARAQEAFDDILRAACELGGTITGEHGVGALKRPYLARQLGPETARLHGTLKAALDPQGLLNPGKML</sequence>
<keyword evidence="8" id="KW-1185">Reference proteome</keyword>
<dbReference type="Pfam" id="PF01565">
    <property type="entry name" value="FAD_binding_4"/>
    <property type="match status" value="1"/>
</dbReference>
<dbReference type="PROSITE" id="PS51387">
    <property type="entry name" value="FAD_PCMH"/>
    <property type="match status" value="1"/>
</dbReference>
<dbReference type="InterPro" id="IPR016166">
    <property type="entry name" value="FAD-bd_PCMH"/>
</dbReference>
<accession>A0A085WFQ6</accession>
<keyword evidence="4" id="KW-0274">FAD</keyword>
<dbReference type="Pfam" id="PF02913">
    <property type="entry name" value="FAD-oxidase_C"/>
    <property type="match status" value="1"/>
</dbReference>
<dbReference type="PATRIC" id="fig|394096.3.peg.5339"/>
<name>A0A085WFQ6_9BACT</name>
<dbReference type="FunFam" id="1.10.45.10:FF:000001">
    <property type="entry name" value="D-lactate dehydrogenase mitochondrial"/>
    <property type="match status" value="1"/>
</dbReference>
<dbReference type="GO" id="GO:0016491">
    <property type="term" value="F:oxidoreductase activity"/>
    <property type="evidence" value="ECO:0007669"/>
    <property type="project" value="UniProtKB-KW"/>
</dbReference>
<dbReference type="InterPro" id="IPR016169">
    <property type="entry name" value="FAD-bd_PCMH_sub2"/>
</dbReference>
<dbReference type="InterPro" id="IPR016164">
    <property type="entry name" value="FAD-linked_Oxase-like_C"/>
</dbReference>
<reference evidence="7 8" key="1">
    <citation type="submission" date="2014-04" db="EMBL/GenBank/DDBJ databases">
        <title>Genome assembly of Hyalangium minutum DSM 14724.</title>
        <authorList>
            <person name="Sharma G."/>
            <person name="Subramanian S."/>
        </authorList>
    </citation>
    <scope>NUCLEOTIDE SEQUENCE [LARGE SCALE GENOMIC DNA]</scope>
    <source>
        <strain evidence="7 8">DSM 14724</strain>
    </source>
</reference>
<evidence type="ECO:0000256" key="3">
    <source>
        <dbReference type="ARBA" id="ARBA00022630"/>
    </source>
</evidence>
<organism evidence="7 8">
    <name type="scientific">Hyalangium minutum</name>
    <dbReference type="NCBI Taxonomy" id="394096"/>
    <lineage>
        <taxon>Bacteria</taxon>
        <taxon>Pseudomonadati</taxon>
        <taxon>Myxococcota</taxon>
        <taxon>Myxococcia</taxon>
        <taxon>Myxococcales</taxon>
        <taxon>Cystobacterineae</taxon>
        <taxon>Archangiaceae</taxon>
        <taxon>Hyalangium</taxon>
    </lineage>
</organism>
<evidence type="ECO:0000256" key="5">
    <source>
        <dbReference type="ARBA" id="ARBA00023002"/>
    </source>
</evidence>
<dbReference type="PANTHER" id="PTHR42934:SF2">
    <property type="entry name" value="GLYCOLATE OXIDASE SUBUNIT GLCD"/>
    <property type="match status" value="1"/>
</dbReference>
<dbReference type="GO" id="GO:0071949">
    <property type="term" value="F:FAD binding"/>
    <property type="evidence" value="ECO:0007669"/>
    <property type="project" value="InterPro"/>
</dbReference>
<evidence type="ECO:0000313" key="8">
    <source>
        <dbReference type="Proteomes" id="UP000028725"/>
    </source>
</evidence>
<comment type="similarity">
    <text evidence="2">Belongs to the FAD-binding oxidoreductase/transferase type 4 family.</text>
</comment>
<dbReference type="InterPro" id="IPR004113">
    <property type="entry name" value="FAD-bd_oxidored_4_C"/>
</dbReference>
<protein>
    <submittedName>
        <fullName evidence="7">Glycolate dehydrogenase</fullName>
    </submittedName>
</protein>
<dbReference type="SUPFAM" id="SSF55103">
    <property type="entry name" value="FAD-linked oxidases, C-terminal domain"/>
    <property type="match status" value="1"/>
</dbReference>
<keyword evidence="3" id="KW-0285">Flavoprotein</keyword>
<gene>
    <name evidence="7" type="ORF">DB31_0992</name>
</gene>
<evidence type="ECO:0000256" key="2">
    <source>
        <dbReference type="ARBA" id="ARBA00008000"/>
    </source>
</evidence>
<evidence type="ECO:0000259" key="6">
    <source>
        <dbReference type="PROSITE" id="PS51387"/>
    </source>
</evidence>
<comment type="caution">
    <text evidence="7">The sequence shown here is derived from an EMBL/GenBank/DDBJ whole genome shotgun (WGS) entry which is preliminary data.</text>
</comment>
<dbReference type="STRING" id="394096.DB31_0992"/>
<keyword evidence="5" id="KW-0560">Oxidoreductase</keyword>
<evidence type="ECO:0000256" key="1">
    <source>
        <dbReference type="ARBA" id="ARBA00001974"/>
    </source>
</evidence>
<comment type="cofactor">
    <cofactor evidence="1">
        <name>FAD</name>
        <dbReference type="ChEBI" id="CHEBI:57692"/>
    </cofactor>
</comment>
<dbReference type="EMBL" id="JMCB01000010">
    <property type="protein sequence ID" value="KFE66519.1"/>
    <property type="molecule type" value="Genomic_DNA"/>
</dbReference>
<dbReference type="InterPro" id="IPR036318">
    <property type="entry name" value="FAD-bd_PCMH-like_sf"/>
</dbReference>
<dbReference type="InterPro" id="IPR006094">
    <property type="entry name" value="Oxid_FAD_bind_N"/>
</dbReference>
<dbReference type="Gene3D" id="1.10.45.10">
    <property type="entry name" value="Vanillyl-alcohol Oxidase, Chain A, domain 4"/>
    <property type="match status" value="1"/>
</dbReference>
<dbReference type="InterPro" id="IPR051914">
    <property type="entry name" value="FAD-linked_OxidoTrans_Type4"/>
</dbReference>
<evidence type="ECO:0000256" key="4">
    <source>
        <dbReference type="ARBA" id="ARBA00022827"/>
    </source>
</evidence>
<dbReference type="AlphaFoldDB" id="A0A085WFQ6"/>
<dbReference type="Proteomes" id="UP000028725">
    <property type="component" value="Unassembled WGS sequence"/>
</dbReference>
<dbReference type="InterPro" id="IPR016171">
    <property type="entry name" value="Vanillyl_alc_oxidase_C-sub2"/>
</dbReference>
<feature type="domain" description="FAD-binding PCMH-type" evidence="6">
    <location>
        <begin position="43"/>
        <end position="222"/>
    </location>
</feature>